<accession>A0ABR7N2V8</accession>
<dbReference type="Proteomes" id="UP000606193">
    <property type="component" value="Unassembled WGS sequence"/>
</dbReference>
<evidence type="ECO:0000313" key="2">
    <source>
        <dbReference type="Proteomes" id="UP000606193"/>
    </source>
</evidence>
<dbReference type="InterPro" id="IPR025466">
    <property type="entry name" value="DUF4317"/>
</dbReference>
<dbReference type="Pfam" id="PF14199">
    <property type="entry name" value="DUF4317"/>
    <property type="match status" value="1"/>
</dbReference>
<evidence type="ECO:0000313" key="1">
    <source>
        <dbReference type="EMBL" id="MBC8562343.1"/>
    </source>
</evidence>
<keyword evidence="2" id="KW-1185">Reference proteome</keyword>
<sequence>MINREDMLELTRRMTVKRNCFARIAGAYLDEEGYIDGTFNQHFLNLTSSERDKNIKLAKAVPFAETNVQLKEYPYRRQDMTDDSMRKLLLSLNQSELKNDALLEMFYEEAGKYFHESGGCAVYMFYGGYDIPRKGTDGASQWESEEIYDFLVGIVCSLEEDYEPGEPECGFLYPAFRNRSSDSRFINVFQAVPGAAAGQGLMELLGIKQAGESQGQ</sequence>
<gene>
    <name evidence="1" type="ORF">H8704_06825</name>
</gene>
<proteinExistence type="predicted"/>
<name>A0ABR7N2V8_9FIRM</name>
<organism evidence="1 2">
    <name type="scientific">Jutongia huaianensis</name>
    <dbReference type="NCBI Taxonomy" id="2763668"/>
    <lineage>
        <taxon>Bacteria</taxon>
        <taxon>Bacillati</taxon>
        <taxon>Bacillota</taxon>
        <taxon>Clostridia</taxon>
        <taxon>Lachnospirales</taxon>
        <taxon>Lachnospiraceae</taxon>
        <taxon>Jutongia</taxon>
    </lineage>
</organism>
<dbReference type="EMBL" id="JACRSX010000006">
    <property type="protein sequence ID" value="MBC8562343.1"/>
    <property type="molecule type" value="Genomic_DNA"/>
</dbReference>
<comment type="caution">
    <text evidence="1">The sequence shown here is derived from an EMBL/GenBank/DDBJ whole genome shotgun (WGS) entry which is preliminary data.</text>
</comment>
<reference evidence="1 2" key="1">
    <citation type="submission" date="2020-08" db="EMBL/GenBank/DDBJ databases">
        <title>Genome public.</title>
        <authorList>
            <person name="Liu C."/>
            <person name="Sun Q."/>
        </authorList>
    </citation>
    <scope>NUCLEOTIDE SEQUENCE [LARGE SCALE GENOMIC DNA]</scope>
    <source>
        <strain evidence="1 2">NSJ-37</strain>
    </source>
</reference>
<protein>
    <submittedName>
        <fullName evidence="1">DUF4317 family protein</fullName>
    </submittedName>
</protein>